<evidence type="ECO:0000256" key="2">
    <source>
        <dbReference type="ARBA" id="ARBA00022898"/>
    </source>
</evidence>
<gene>
    <name evidence="4" type="primary">Accsl</name>
    <name evidence="4" type="ORF">TNCT_659811</name>
</gene>
<dbReference type="PRINTS" id="PR00753">
    <property type="entry name" value="ACCSYNTHASE"/>
</dbReference>
<keyword evidence="2" id="KW-0663">Pyridoxal phosphate</keyword>
<evidence type="ECO:0000256" key="1">
    <source>
        <dbReference type="ARBA" id="ARBA00007441"/>
    </source>
</evidence>
<dbReference type="GO" id="GO:0008483">
    <property type="term" value="F:transaminase activity"/>
    <property type="evidence" value="ECO:0007669"/>
    <property type="project" value="TreeGrafter"/>
</dbReference>
<dbReference type="InterPro" id="IPR015422">
    <property type="entry name" value="PyrdxlP-dep_Trfase_small"/>
</dbReference>
<dbReference type="Proteomes" id="UP000887116">
    <property type="component" value="Unassembled WGS sequence"/>
</dbReference>
<feature type="domain" description="Aminotransferase class I/classII large" evidence="3">
    <location>
        <begin position="72"/>
        <end position="417"/>
    </location>
</feature>
<evidence type="ECO:0000313" key="4">
    <source>
        <dbReference type="EMBL" id="GFQ77379.1"/>
    </source>
</evidence>
<evidence type="ECO:0000313" key="5">
    <source>
        <dbReference type="Proteomes" id="UP000887116"/>
    </source>
</evidence>
<dbReference type="InterPro" id="IPR015424">
    <property type="entry name" value="PyrdxlP-dep_Trfase"/>
</dbReference>
<dbReference type="PANTHER" id="PTHR43795:SF39">
    <property type="entry name" value="AMINOTRANSFERASE CLASS I_CLASSII DOMAIN-CONTAINING PROTEIN"/>
    <property type="match status" value="1"/>
</dbReference>
<sequence length="428" mass="49007">MNNAKNEDISKRAEVVRYWEDFLVKYLDICNKDEYDVVTNPNGFINLGTAVNNMCHDIILPRLTSSKIWLCDPDFLQYKEGHGILKLREALAALMTEFLEPHESIDPENLICLIGATACIDLLAHCLADPGDVILAPTPIYGRIYTDFKQRSEVNLWPIPIITKDNIEPSPILTIEKVKKAYDDAISKGHVVKALFLINPSNPLGDVYSPELLLEIFSFCNEHNLHVIIDEVYALSTFNGSPQFHSALKFPDLNKNKVHVVYGISKDFGIAGLRVGVIHTQNKTLQNCLKQLSFFQCIPFPAMDITTRFLEDMEWCKSYLATNKRRLTEKFKFCVDYMKEMGLNVRESAGGFFLWVDFRPICGSDTFDQEQDLFQYLIEKAHLYIVPGKELFCEQPGWFRLTFTCKPDHVGEGLKRLEKAIISYQQKK</sequence>
<dbReference type="GO" id="GO:0006520">
    <property type="term" value="P:amino acid metabolic process"/>
    <property type="evidence" value="ECO:0007669"/>
    <property type="project" value="TreeGrafter"/>
</dbReference>
<dbReference type="PANTHER" id="PTHR43795">
    <property type="entry name" value="BIFUNCTIONAL ASPARTATE AMINOTRANSFERASE AND GLUTAMATE/ASPARTATE-PREPHENATE AMINOTRANSFERASE-RELATED"/>
    <property type="match status" value="1"/>
</dbReference>
<comment type="similarity">
    <text evidence="1">Belongs to the class-I pyridoxal-phosphate-dependent aminotransferase family.</text>
</comment>
<dbReference type="Pfam" id="PF00155">
    <property type="entry name" value="Aminotran_1_2"/>
    <property type="match status" value="1"/>
</dbReference>
<comment type="caution">
    <text evidence="4">The sequence shown here is derived from an EMBL/GenBank/DDBJ whole genome shotgun (WGS) entry which is preliminary data.</text>
</comment>
<accession>A0A8X6H0D5</accession>
<keyword evidence="5" id="KW-1185">Reference proteome</keyword>
<dbReference type="PROSITE" id="PS00105">
    <property type="entry name" value="AA_TRANSFER_CLASS_1"/>
    <property type="match status" value="1"/>
</dbReference>
<dbReference type="InterPro" id="IPR015421">
    <property type="entry name" value="PyrdxlP-dep_Trfase_major"/>
</dbReference>
<evidence type="ECO:0000259" key="3">
    <source>
        <dbReference type="Pfam" id="PF00155"/>
    </source>
</evidence>
<organism evidence="4 5">
    <name type="scientific">Trichonephila clavata</name>
    <name type="common">Joro spider</name>
    <name type="synonym">Nephila clavata</name>
    <dbReference type="NCBI Taxonomy" id="2740835"/>
    <lineage>
        <taxon>Eukaryota</taxon>
        <taxon>Metazoa</taxon>
        <taxon>Ecdysozoa</taxon>
        <taxon>Arthropoda</taxon>
        <taxon>Chelicerata</taxon>
        <taxon>Arachnida</taxon>
        <taxon>Araneae</taxon>
        <taxon>Araneomorphae</taxon>
        <taxon>Entelegynae</taxon>
        <taxon>Araneoidea</taxon>
        <taxon>Nephilidae</taxon>
        <taxon>Trichonephila</taxon>
    </lineage>
</organism>
<dbReference type="SUPFAM" id="SSF53383">
    <property type="entry name" value="PLP-dependent transferases"/>
    <property type="match status" value="1"/>
</dbReference>
<dbReference type="InterPro" id="IPR004839">
    <property type="entry name" value="Aminotransferase_I/II_large"/>
</dbReference>
<dbReference type="Gene3D" id="3.40.640.10">
    <property type="entry name" value="Type I PLP-dependent aspartate aminotransferase-like (Major domain)"/>
    <property type="match status" value="1"/>
</dbReference>
<dbReference type="EMBL" id="BMAO01001996">
    <property type="protein sequence ID" value="GFQ77379.1"/>
    <property type="molecule type" value="Genomic_DNA"/>
</dbReference>
<dbReference type="InterPro" id="IPR004838">
    <property type="entry name" value="NHTrfase_class1_PyrdxlP-BS"/>
</dbReference>
<protein>
    <submittedName>
        <fullName evidence="4">Probable inactive 1-aminocyclopropane-1-carboxylate synthase-like protein 2</fullName>
    </submittedName>
</protein>
<dbReference type="Gene3D" id="3.90.1150.10">
    <property type="entry name" value="Aspartate Aminotransferase, domain 1"/>
    <property type="match status" value="1"/>
</dbReference>
<name>A0A8X6H0D5_TRICU</name>
<dbReference type="AlphaFoldDB" id="A0A8X6H0D5"/>
<dbReference type="OrthoDB" id="10262468at2759"/>
<dbReference type="GO" id="GO:0030170">
    <property type="term" value="F:pyridoxal phosphate binding"/>
    <property type="evidence" value="ECO:0007669"/>
    <property type="project" value="InterPro"/>
</dbReference>
<proteinExistence type="inferred from homology"/>
<reference evidence="4" key="1">
    <citation type="submission" date="2020-07" db="EMBL/GenBank/DDBJ databases">
        <title>Multicomponent nature underlies the extraordinary mechanical properties of spider dragline silk.</title>
        <authorList>
            <person name="Kono N."/>
            <person name="Nakamura H."/>
            <person name="Mori M."/>
            <person name="Yoshida Y."/>
            <person name="Ohtoshi R."/>
            <person name="Malay A.D."/>
            <person name="Moran D.A.P."/>
            <person name="Tomita M."/>
            <person name="Numata K."/>
            <person name="Arakawa K."/>
        </authorList>
    </citation>
    <scope>NUCLEOTIDE SEQUENCE</scope>
</reference>
<dbReference type="CDD" id="cd00609">
    <property type="entry name" value="AAT_like"/>
    <property type="match status" value="1"/>
</dbReference>
<dbReference type="InterPro" id="IPR050478">
    <property type="entry name" value="Ethylene_sulfur-biosynth"/>
</dbReference>